<evidence type="ECO:0000313" key="2">
    <source>
        <dbReference type="WBParaSite" id="Hba_02900"/>
    </source>
</evidence>
<organism evidence="1 2">
    <name type="scientific">Heterorhabditis bacteriophora</name>
    <name type="common">Entomopathogenic nematode worm</name>
    <dbReference type="NCBI Taxonomy" id="37862"/>
    <lineage>
        <taxon>Eukaryota</taxon>
        <taxon>Metazoa</taxon>
        <taxon>Ecdysozoa</taxon>
        <taxon>Nematoda</taxon>
        <taxon>Chromadorea</taxon>
        <taxon>Rhabditida</taxon>
        <taxon>Rhabditina</taxon>
        <taxon>Rhabditomorpha</taxon>
        <taxon>Strongyloidea</taxon>
        <taxon>Heterorhabditidae</taxon>
        <taxon>Heterorhabditis</taxon>
    </lineage>
</organism>
<accession>A0A1I7WDG3</accession>
<keyword evidence="1" id="KW-1185">Reference proteome</keyword>
<evidence type="ECO:0000313" key="1">
    <source>
        <dbReference type="Proteomes" id="UP000095283"/>
    </source>
</evidence>
<reference evidence="2" key="1">
    <citation type="submission" date="2016-11" db="UniProtKB">
        <authorList>
            <consortium name="WormBaseParasite"/>
        </authorList>
    </citation>
    <scope>IDENTIFICATION</scope>
</reference>
<proteinExistence type="predicted"/>
<dbReference type="WBParaSite" id="Hba_02900">
    <property type="protein sequence ID" value="Hba_02900"/>
    <property type="gene ID" value="Hba_02900"/>
</dbReference>
<dbReference type="Proteomes" id="UP000095283">
    <property type="component" value="Unplaced"/>
</dbReference>
<sequence length="40" mass="4827">MNEVIGWFFLCFLTEFNIYLRKNKYKSLGNSVVNYSFNII</sequence>
<protein>
    <submittedName>
        <fullName evidence="2">Uncharacterized protein</fullName>
    </submittedName>
</protein>
<name>A0A1I7WDG3_HETBA</name>
<dbReference type="AlphaFoldDB" id="A0A1I7WDG3"/>